<dbReference type="EMBL" id="KV454345">
    <property type="protein sequence ID" value="ODQ68738.1"/>
    <property type="molecule type" value="Genomic_DNA"/>
</dbReference>
<gene>
    <name evidence="2" type="ORF">LIPSTDRAFT_34596</name>
</gene>
<evidence type="ECO:0000313" key="3">
    <source>
        <dbReference type="Proteomes" id="UP000094385"/>
    </source>
</evidence>
<dbReference type="GO" id="GO:0003677">
    <property type="term" value="F:DNA binding"/>
    <property type="evidence" value="ECO:0007669"/>
    <property type="project" value="TreeGrafter"/>
</dbReference>
<dbReference type="STRING" id="675824.A0A1E3PTX2"/>
<organism evidence="2 3">
    <name type="scientific">Lipomyces starkeyi NRRL Y-11557</name>
    <dbReference type="NCBI Taxonomy" id="675824"/>
    <lineage>
        <taxon>Eukaryota</taxon>
        <taxon>Fungi</taxon>
        <taxon>Dikarya</taxon>
        <taxon>Ascomycota</taxon>
        <taxon>Saccharomycotina</taxon>
        <taxon>Lipomycetes</taxon>
        <taxon>Lipomycetales</taxon>
        <taxon>Lipomycetaceae</taxon>
        <taxon>Lipomyces</taxon>
    </lineage>
</organism>
<keyword evidence="3" id="KW-1185">Reference proteome</keyword>
<accession>A0A1E3PTX2</accession>
<dbReference type="InterPro" id="IPR004875">
    <property type="entry name" value="DDE_SF_endonuclease_dom"/>
</dbReference>
<protein>
    <recommendedName>
        <fullName evidence="1">DDE-1 domain-containing protein</fullName>
    </recommendedName>
</protein>
<feature type="domain" description="DDE-1" evidence="1">
    <location>
        <begin position="6"/>
        <end position="117"/>
    </location>
</feature>
<dbReference type="AlphaFoldDB" id="A0A1E3PTX2"/>
<dbReference type="Pfam" id="PF03184">
    <property type="entry name" value="DDE_1"/>
    <property type="match status" value="1"/>
</dbReference>
<evidence type="ECO:0000259" key="1">
    <source>
        <dbReference type="Pfam" id="PF03184"/>
    </source>
</evidence>
<dbReference type="OrthoDB" id="4324149at2759"/>
<dbReference type="PANTHER" id="PTHR19303">
    <property type="entry name" value="TRANSPOSON"/>
    <property type="match status" value="1"/>
</dbReference>
<reference evidence="2 3" key="1">
    <citation type="journal article" date="2016" name="Proc. Natl. Acad. Sci. U.S.A.">
        <title>Comparative genomics of biotechnologically important yeasts.</title>
        <authorList>
            <person name="Riley R."/>
            <person name="Haridas S."/>
            <person name="Wolfe K.H."/>
            <person name="Lopes M.R."/>
            <person name="Hittinger C.T."/>
            <person name="Goeker M."/>
            <person name="Salamov A.A."/>
            <person name="Wisecaver J.H."/>
            <person name="Long T.M."/>
            <person name="Calvey C.H."/>
            <person name="Aerts A.L."/>
            <person name="Barry K.W."/>
            <person name="Choi C."/>
            <person name="Clum A."/>
            <person name="Coughlan A.Y."/>
            <person name="Deshpande S."/>
            <person name="Douglass A.P."/>
            <person name="Hanson S.J."/>
            <person name="Klenk H.-P."/>
            <person name="LaButti K.M."/>
            <person name="Lapidus A."/>
            <person name="Lindquist E.A."/>
            <person name="Lipzen A.M."/>
            <person name="Meier-Kolthoff J.P."/>
            <person name="Ohm R.A."/>
            <person name="Otillar R.P."/>
            <person name="Pangilinan J.L."/>
            <person name="Peng Y."/>
            <person name="Rokas A."/>
            <person name="Rosa C.A."/>
            <person name="Scheuner C."/>
            <person name="Sibirny A.A."/>
            <person name="Slot J.C."/>
            <person name="Stielow J.B."/>
            <person name="Sun H."/>
            <person name="Kurtzman C.P."/>
            <person name="Blackwell M."/>
            <person name="Grigoriev I.V."/>
            <person name="Jeffries T.W."/>
        </authorList>
    </citation>
    <scope>NUCLEOTIDE SEQUENCE [LARGE SCALE GENOMIC DNA]</scope>
    <source>
        <strain evidence="2 3">NRRL Y-11557</strain>
    </source>
</reference>
<sequence length="118" mass="13542">VQPGNREWVTVIQGVNSQGWTVPPFVIVAGKNHLASWYQNSGFPPDWVIAVTENGWTTNEKGMDWIRHFEKHTKSRTVGGYRLLILEGHESHHSDEFEEYCKENNVITLCMPPHSSHM</sequence>
<proteinExistence type="predicted"/>
<dbReference type="PANTHER" id="PTHR19303:SF62">
    <property type="entry name" value="HTH CENPB-TYPE DOMAIN-CONTAINING PROTEIN-RELATED"/>
    <property type="match status" value="1"/>
</dbReference>
<dbReference type="InterPro" id="IPR050863">
    <property type="entry name" value="CenT-Element_Derived"/>
</dbReference>
<dbReference type="Proteomes" id="UP000094385">
    <property type="component" value="Unassembled WGS sequence"/>
</dbReference>
<feature type="non-terminal residue" evidence="2">
    <location>
        <position position="118"/>
    </location>
</feature>
<evidence type="ECO:0000313" key="2">
    <source>
        <dbReference type="EMBL" id="ODQ68738.1"/>
    </source>
</evidence>
<feature type="non-terminal residue" evidence="2">
    <location>
        <position position="1"/>
    </location>
</feature>
<name>A0A1E3PTX2_LIPST</name>
<dbReference type="GO" id="GO:0005634">
    <property type="term" value="C:nucleus"/>
    <property type="evidence" value="ECO:0007669"/>
    <property type="project" value="TreeGrafter"/>
</dbReference>